<dbReference type="Gene3D" id="1.20.140.10">
    <property type="entry name" value="Butyryl-CoA Dehydrogenase, subunit A, domain 3"/>
    <property type="match status" value="1"/>
</dbReference>
<gene>
    <name evidence="1" type="ORF">ACFO0B_15895</name>
</gene>
<reference evidence="2" key="1">
    <citation type="journal article" date="2019" name="Int. J. Syst. Evol. Microbiol.">
        <title>The Global Catalogue of Microorganisms (GCM) 10K type strain sequencing project: providing services to taxonomists for standard genome sequencing and annotation.</title>
        <authorList>
            <consortium name="The Broad Institute Genomics Platform"/>
            <consortium name="The Broad Institute Genome Sequencing Center for Infectious Disease"/>
            <person name="Wu L."/>
            <person name="Ma J."/>
        </authorList>
    </citation>
    <scope>NUCLEOTIDE SEQUENCE [LARGE SCALE GENOMIC DNA]</scope>
    <source>
        <strain evidence="2">CGMCC 4.7330</strain>
    </source>
</reference>
<keyword evidence="2" id="KW-1185">Reference proteome</keyword>
<dbReference type="InterPro" id="IPR036250">
    <property type="entry name" value="AcylCo_DH-like_C"/>
</dbReference>
<protein>
    <recommendedName>
        <fullName evidence="3">Acyl-CoA dehydrogenase-like protein</fullName>
    </recommendedName>
</protein>
<evidence type="ECO:0008006" key="3">
    <source>
        <dbReference type="Google" id="ProtNLM"/>
    </source>
</evidence>
<dbReference type="Proteomes" id="UP001595696">
    <property type="component" value="Unassembled WGS sequence"/>
</dbReference>
<comment type="caution">
    <text evidence="1">The sequence shown here is derived from an EMBL/GenBank/DDBJ whole genome shotgun (WGS) entry which is preliminary data.</text>
</comment>
<organism evidence="1 2">
    <name type="scientific">Nocardia jiangsuensis</name>
    <dbReference type="NCBI Taxonomy" id="1691563"/>
    <lineage>
        <taxon>Bacteria</taxon>
        <taxon>Bacillati</taxon>
        <taxon>Actinomycetota</taxon>
        <taxon>Actinomycetes</taxon>
        <taxon>Mycobacteriales</taxon>
        <taxon>Nocardiaceae</taxon>
        <taxon>Nocardia</taxon>
    </lineage>
</organism>
<dbReference type="RefSeq" id="WP_378613219.1">
    <property type="nucleotide sequence ID" value="NZ_JBHSAX010000014.1"/>
</dbReference>
<sequence length="68" mass="7501">MLTDRAANEVAAAVFEVGGTRSASVVTDLDHFWRNARTHTLHDPARWKYQHIGRALLQGTAPPLHGVI</sequence>
<evidence type="ECO:0000313" key="2">
    <source>
        <dbReference type="Proteomes" id="UP001595696"/>
    </source>
</evidence>
<dbReference type="SUPFAM" id="SSF47203">
    <property type="entry name" value="Acyl-CoA dehydrogenase C-terminal domain-like"/>
    <property type="match status" value="1"/>
</dbReference>
<evidence type="ECO:0000313" key="1">
    <source>
        <dbReference type="EMBL" id="MFC3963472.1"/>
    </source>
</evidence>
<name>A0ABV8DVS8_9NOCA</name>
<dbReference type="EMBL" id="JBHSAX010000014">
    <property type="protein sequence ID" value="MFC3963472.1"/>
    <property type="molecule type" value="Genomic_DNA"/>
</dbReference>
<accession>A0ABV8DVS8</accession>
<proteinExistence type="predicted"/>